<comment type="subcellular location">
    <subcellularLocation>
        <location evidence="12">Cytoplasm</location>
    </subcellularLocation>
</comment>
<evidence type="ECO:0000256" key="7">
    <source>
        <dbReference type="ARBA" id="ARBA00022694"/>
    </source>
</evidence>
<dbReference type="FunFam" id="1.10.10.1800:FF:000001">
    <property type="entry name" value="tRNA uridine 5-carboxymethylaminomethyl modification enzyme MnmG"/>
    <property type="match status" value="1"/>
</dbReference>
<evidence type="ECO:0000256" key="3">
    <source>
        <dbReference type="ARBA" id="ARBA00007653"/>
    </source>
</evidence>
<comment type="subunit">
    <text evidence="10 12">Homodimer. Heterotetramer of two MnmE and two MnmG subunits.</text>
</comment>
<evidence type="ECO:0000256" key="9">
    <source>
        <dbReference type="ARBA" id="ARBA00023027"/>
    </source>
</evidence>
<evidence type="ECO:0000313" key="14">
    <source>
        <dbReference type="EMBL" id="AND42665.1"/>
    </source>
</evidence>
<accession>A0A169G1G2</accession>
<keyword evidence="5 12" id="KW-0963">Cytoplasm</keyword>
<dbReference type="FunFam" id="3.50.50.60:FF:000063">
    <property type="entry name" value="tRNA uridine 5-carboxymethylaminomethyl modification enzyme MnmG"/>
    <property type="match status" value="1"/>
</dbReference>
<feature type="binding site" evidence="12">
    <location>
        <begin position="273"/>
        <end position="287"/>
    </location>
    <ligand>
        <name>NAD(+)</name>
        <dbReference type="ChEBI" id="CHEBI:57540"/>
    </ligand>
</feature>
<comment type="function">
    <text evidence="2 12">NAD-binding protein involved in the addition of a carboxymethylaminomethyl (cmnm) group at the wobble position (U34) of certain tRNAs, forming tRNA-cmnm(5)s(2)U34.</text>
</comment>
<dbReference type="FunFam" id="1.10.150.570:FF:000001">
    <property type="entry name" value="tRNA uridine 5-carboxymethylaminomethyl modification enzyme MnmG"/>
    <property type="match status" value="1"/>
</dbReference>
<feature type="domain" description="tRNA uridine 5-carboxymethylaminomethyl modification enzyme C-terminal subdomain" evidence="13">
    <location>
        <begin position="545"/>
        <end position="616"/>
    </location>
</feature>
<keyword evidence="9 12" id="KW-0520">NAD</keyword>
<dbReference type="HAMAP" id="MF_00129">
    <property type="entry name" value="MnmG_GidA"/>
    <property type="match status" value="1"/>
</dbReference>
<dbReference type="EMBL" id="CP015506">
    <property type="protein sequence ID" value="AND42665.1"/>
    <property type="molecule type" value="Genomic_DNA"/>
</dbReference>
<dbReference type="RefSeq" id="WP_009332485.1">
    <property type="nucleotide sequence ID" value="NZ_CP015506.1"/>
</dbReference>
<dbReference type="InterPro" id="IPR004416">
    <property type="entry name" value="MnmG"/>
</dbReference>
<dbReference type="InterPro" id="IPR026904">
    <property type="entry name" value="MnmG_C"/>
</dbReference>
<evidence type="ECO:0000256" key="6">
    <source>
        <dbReference type="ARBA" id="ARBA00022630"/>
    </source>
</evidence>
<evidence type="ECO:0000313" key="15">
    <source>
        <dbReference type="Proteomes" id="UP000077856"/>
    </source>
</evidence>
<dbReference type="Pfam" id="PF01134">
    <property type="entry name" value="GIDA"/>
    <property type="match status" value="1"/>
</dbReference>
<dbReference type="Gene3D" id="3.50.50.60">
    <property type="entry name" value="FAD/NAD(P)-binding domain"/>
    <property type="match status" value="2"/>
</dbReference>
<dbReference type="InterPro" id="IPR002218">
    <property type="entry name" value="MnmG-rel"/>
</dbReference>
<dbReference type="InterPro" id="IPR040131">
    <property type="entry name" value="MnmG_N"/>
</dbReference>
<comment type="similarity">
    <text evidence="3 12">Belongs to the MnmG family.</text>
</comment>
<organism evidence="14 15">
    <name type="scientific">Cytobacillus oceanisediminis 2691</name>
    <dbReference type="NCBI Taxonomy" id="1196031"/>
    <lineage>
        <taxon>Bacteria</taxon>
        <taxon>Bacillati</taxon>
        <taxon>Bacillota</taxon>
        <taxon>Bacilli</taxon>
        <taxon>Bacillales</taxon>
        <taxon>Bacillaceae</taxon>
        <taxon>Cytobacillus</taxon>
    </lineage>
</organism>
<dbReference type="GO" id="GO:0002098">
    <property type="term" value="P:tRNA wobble uridine modification"/>
    <property type="evidence" value="ECO:0007669"/>
    <property type="project" value="InterPro"/>
</dbReference>
<dbReference type="GO" id="GO:0005829">
    <property type="term" value="C:cytosol"/>
    <property type="evidence" value="ECO:0007669"/>
    <property type="project" value="TreeGrafter"/>
</dbReference>
<dbReference type="PROSITE" id="PS01281">
    <property type="entry name" value="GIDA_2"/>
    <property type="match status" value="1"/>
</dbReference>
<evidence type="ECO:0000256" key="1">
    <source>
        <dbReference type="ARBA" id="ARBA00001974"/>
    </source>
</evidence>
<dbReference type="InterPro" id="IPR020595">
    <property type="entry name" value="MnmG-rel_CS"/>
</dbReference>
<reference evidence="14 15" key="1">
    <citation type="submission" date="2016-04" db="EMBL/GenBank/DDBJ databases">
        <title>Complete genome sequence of Bacillus oceanisediminis strain 2691.</title>
        <authorList>
            <person name="Jeong H."/>
            <person name="Kim H.J."/>
            <person name="Lee D.-W."/>
        </authorList>
    </citation>
    <scope>NUCLEOTIDE SEQUENCE [LARGE SCALE GENOMIC DNA]</scope>
    <source>
        <strain evidence="14 15">2691</strain>
    </source>
</reference>
<evidence type="ECO:0000256" key="11">
    <source>
        <dbReference type="ARBA" id="ARBA00031800"/>
    </source>
</evidence>
<dbReference type="InterPro" id="IPR036188">
    <property type="entry name" value="FAD/NAD-bd_sf"/>
</dbReference>
<sequence>MTYEAGSYDVIVVGAGHAGVEAGLASARLGAKTLMITINLDMVAFMPCNPSVGGPAKGIVVREIDALGGEMGKNIDKTHIQMRMLNTGKGPAVRALRAQADKFTYQHEMKKTLENEPNLTLIQGMVERLIVEDGECRGVVTQTGAVYHSKAVVITTGTFLRGEIILGELKYSSGPNNQQPSIKLSEHLQELGFDLVRFKTGTPPRVNSHSIDYSKTEIQPGDDVPRAFSYETTKYITDQLPCWLTYTNEETHTLIDNNLHRSPMYSGMIKGTGPRYCPSIEDKVVRFNDKPRHQIFLEPEGRNTQEVYVQGLSTSLPEDVQQKILRTIPGLENVQMMRAGYAIEYDSIVPTQLWPTLETKKVKNLYTAGQINGTSGYEEAAGQGLMAGMNAGLKSLDKEEVILSRSDAYIGVLIDDLVTKGTNEPYRLLTSRAEYRLLLRHDNADLRLTELGRKVGLISEERYEKFLMKKQAIEEEKARLQGIIIKPTSDVQELIKSQGGSELKDGIRASDLLKRPEMTYEHIQQVVPAESTLDPDVTEQVEIQIKYEGYIEKSLQQVERLKKMENKKIPENIDYDDINGLASEARQKLKEVRPLSLAQASRISGVNPADISILLVYLEQGRIARVSAE</sequence>
<dbReference type="Gene3D" id="1.10.10.1800">
    <property type="entry name" value="tRNA uridine 5-carboxymethylaminomethyl modification enzyme MnmG/GidA"/>
    <property type="match status" value="1"/>
</dbReference>
<dbReference type="InterPro" id="IPR044920">
    <property type="entry name" value="MnmG_C_subdom_sf"/>
</dbReference>
<evidence type="ECO:0000256" key="5">
    <source>
        <dbReference type="ARBA" id="ARBA00022490"/>
    </source>
</evidence>
<dbReference type="PRINTS" id="PR00411">
    <property type="entry name" value="PNDRDTASEI"/>
</dbReference>
<keyword evidence="8 12" id="KW-0274">FAD</keyword>
<feature type="binding site" evidence="12">
    <location>
        <position position="126"/>
    </location>
    <ligand>
        <name>FAD</name>
        <dbReference type="ChEBI" id="CHEBI:57692"/>
    </ligand>
</feature>
<evidence type="ECO:0000256" key="4">
    <source>
        <dbReference type="ARBA" id="ARBA00020461"/>
    </source>
</evidence>
<keyword evidence="6 12" id="KW-0285">Flavoprotein</keyword>
<name>A0A169G1G2_9BACI</name>
<evidence type="ECO:0000256" key="10">
    <source>
        <dbReference type="ARBA" id="ARBA00025948"/>
    </source>
</evidence>
<dbReference type="FunFam" id="3.50.50.60:FF:000002">
    <property type="entry name" value="tRNA uridine 5-carboxymethylaminomethyl modification enzyme MnmG"/>
    <property type="match status" value="1"/>
</dbReference>
<feature type="binding site" evidence="12">
    <location>
        <position position="181"/>
    </location>
    <ligand>
        <name>FAD</name>
        <dbReference type="ChEBI" id="CHEBI:57692"/>
    </ligand>
</feature>
<dbReference type="Gene3D" id="1.10.150.570">
    <property type="entry name" value="GidA associated domain, C-terminal subdomain"/>
    <property type="match status" value="1"/>
</dbReference>
<dbReference type="PANTHER" id="PTHR11806">
    <property type="entry name" value="GLUCOSE INHIBITED DIVISION PROTEIN A"/>
    <property type="match status" value="1"/>
</dbReference>
<dbReference type="InterPro" id="IPR047001">
    <property type="entry name" value="MnmG_C_subdom"/>
</dbReference>
<comment type="cofactor">
    <cofactor evidence="1 12">
        <name>FAD</name>
        <dbReference type="ChEBI" id="CHEBI:57692"/>
    </cofactor>
</comment>
<feature type="binding site" evidence="12">
    <location>
        <begin position="14"/>
        <end position="19"/>
    </location>
    <ligand>
        <name>FAD</name>
        <dbReference type="ChEBI" id="CHEBI:57692"/>
    </ligand>
</feature>
<proteinExistence type="inferred from homology"/>
<dbReference type="KEGG" id="bon:A361_27145"/>
<dbReference type="GO" id="GO:0030488">
    <property type="term" value="P:tRNA methylation"/>
    <property type="evidence" value="ECO:0007669"/>
    <property type="project" value="TreeGrafter"/>
</dbReference>
<dbReference type="STRING" id="1196031.A361_27145"/>
<dbReference type="Pfam" id="PF21680">
    <property type="entry name" value="GIDA_C_1st"/>
    <property type="match status" value="1"/>
</dbReference>
<dbReference type="GO" id="GO:0050660">
    <property type="term" value="F:flavin adenine dinucleotide binding"/>
    <property type="evidence" value="ECO:0007669"/>
    <property type="project" value="UniProtKB-UniRule"/>
</dbReference>
<dbReference type="Pfam" id="PF13932">
    <property type="entry name" value="SAM_GIDA_C"/>
    <property type="match status" value="1"/>
</dbReference>
<dbReference type="AlphaFoldDB" id="A0A169G1G2"/>
<evidence type="ECO:0000256" key="8">
    <source>
        <dbReference type="ARBA" id="ARBA00022827"/>
    </source>
</evidence>
<gene>
    <name evidence="12" type="primary">mnmG</name>
    <name evidence="12" type="synonym">gidA</name>
    <name evidence="14" type="ORF">A361_27145</name>
</gene>
<dbReference type="PROSITE" id="PS01280">
    <property type="entry name" value="GIDA_1"/>
    <property type="match status" value="1"/>
</dbReference>
<evidence type="ECO:0000259" key="13">
    <source>
        <dbReference type="SMART" id="SM01228"/>
    </source>
</evidence>
<protein>
    <recommendedName>
        <fullName evidence="4 12">tRNA uridine 5-carboxymethylaminomethyl modification enzyme MnmG</fullName>
    </recommendedName>
    <alternativeName>
        <fullName evidence="11 12">Glucose-inhibited division protein A</fullName>
    </alternativeName>
</protein>
<dbReference type="SMART" id="SM01228">
    <property type="entry name" value="GIDA_assoc_3"/>
    <property type="match status" value="1"/>
</dbReference>
<dbReference type="SUPFAM" id="SSF51905">
    <property type="entry name" value="FAD/NAD(P)-binding domain"/>
    <property type="match status" value="1"/>
</dbReference>
<keyword evidence="7 12" id="KW-0819">tRNA processing</keyword>
<evidence type="ECO:0000256" key="12">
    <source>
        <dbReference type="HAMAP-Rule" id="MF_00129"/>
    </source>
</evidence>
<dbReference type="NCBIfam" id="TIGR00136">
    <property type="entry name" value="mnmG_gidA"/>
    <property type="match status" value="1"/>
</dbReference>
<dbReference type="Proteomes" id="UP000077856">
    <property type="component" value="Chromosome"/>
</dbReference>
<dbReference type="InterPro" id="IPR049312">
    <property type="entry name" value="GIDA_C_N"/>
</dbReference>
<dbReference type="PANTHER" id="PTHR11806:SF0">
    <property type="entry name" value="PROTEIN MTO1 HOMOLOG, MITOCHONDRIAL"/>
    <property type="match status" value="1"/>
</dbReference>
<evidence type="ECO:0000256" key="2">
    <source>
        <dbReference type="ARBA" id="ARBA00003717"/>
    </source>
</evidence>
<feature type="binding site" evidence="12">
    <location>
        <position position="370"/>
    </location>
    <ligand>
        <name>FAD</name>
        <dbReference type="ChEBI" id="CHEBI:57692"/>
    </ligand>
</feature>
<dbReference type="eggNOG" id="COG0445">
    <property type="taxonomic scope" value="Bacteria"/>
</dbReference>